<dbReference type="PANTHER" id="PTHR30137:SF8">
    <property type="entry name" value="BLR5498 PROTEIN"/>
    <property type="match status" value="1"/>
</dbReference>
<feature type="domain" description="Luciferase-like" evidence="3">
    <location>
        <begin position="34"/>
        <end position="335"/>
    </location>
</feature>
<dbReference type="RefSeq" id="WP_063739793.1">
    <property type="nucleotide sequence ID" value="NZ_BAAAUZ010000073.1"/>
</dbReference>
<evidence type="ECO:0000313" key="5">
    <source>
        <dbReference type="Proteomes" id="UP001143463"/>
    </source>
</evidence>
<dbReference type="Proteomes" id="UP001143463">
    <property type="component" value="Unassembled WGS sequence"/>
</dbReference>
<dbReference type="GO" id="GO:0004497">
    <property type="term" value="F:monooxygenase activity"/>
    <property type="evidence" value="ECO:0007669"/>
    <property type="project" value="UniProtKB-KW"/>
</dbReference>
<proteinExistence type="predicted"/>
<gene>
    <name evidence="4" type="ORF">GCM10017577_38010</name>
</gene>
<dbReference type="EMBL" id="BSFQ01000015">
    <property type="protein sequence ID" value="GLL12660.1"/>
    <property type="molecule type" value="Genomic_DNA"/>
</dbReference>
<keyword evidence="1" id="KW-0560">Oxidoreductase</keyword>
<dbReference type="InterPro" id="IPR036661">
    <property type="entry name" value="Luciferase-like_sf"/>
</dbReference>
<evidence type="ECO:0000259" key="3">
    <source>
        <dbReference type="Pfam" id="PF00296"/>
    </source>
</evidence>
<keyword evidence="5" id="KW-1185">Reference proteome</keyword>
<evidence type="ECO:0000256" key="2">
    <source>
        <dbReference type="ARBA" id="ARBA00023033"/>
    </source>
</evidence>
<protein>
    <recommendedName>
        <fullName evidence="3">Luciferase-like domain-containing protein</fullName>
    </recommendedName>
</protein>
<comment type="caution">
    <text evidence="4">The sequence shown here is derived from an EMBL/GenBank/DDBJ whole genome shotgun (WGS) entry which is preliminary data.</text>
</comment>
<sequence length="389" mass="44073">MRVGMTMFFQNYADWDRYEAKERGEDVPALDPATDGRRYREELDAALAAEDQGWDSLWTVEHHISPYTMIPNPVQLLSYIAGATSRIDVGTMVVVLPWHHPLRVAEDITVLQYLLGEGRTPYIGFGRGAARREFAQLGLEMGESRGRFDEAIQVVKLALTEESFSFHGEHYTFDDVTMRPRPRDPQQLIDNFHFSWGSPSSAPIGARFGLKPLIIPQRPWDDYHAELAEFGRARAAAGYAPARPRIHMNVFCGETEQEAEEHARRFIPEYADSARRNYELDSNHFATTKGYEHYAAQSAALEQVGDAAKAMGDAYLANHVWGTPDQCVEKMRRIAAAFRPEEFMLVMRYGDMPREVAERNVALFSREVLPAVQAIPLEEPVTYDDALTA</sequence>
<dbReference type="InterPro" id="IPR011251">
    <property type="entry name" value="Luciferase-like_dom"/>
</dbReference>
<reference evidence="4" key="1">
    <citation type="journal article" date="2014" name="Int. J. Syst. Evol. Microbiol.">
        <title>Complete genome sequence of Corynebacterium casei LMG S-19264T (=DSM 44701T), isolated from a smear-ripened cheese.</title>
        <authorList>
            <consortium name="US DOE Joint Genome Institute (JGI-PGF)"/>
            <person name="Walter F."/>
            <person name="Albersmeier A."/>
            <person name="Kalinowski J."/>
            <person name="Ruckert C."/>
        </authorList>
    </citation>
    <scope>NUCLEOTIDE SEQUENCE</scope>
    <source>
        <strain evidence="4">VKM Ac-1069</strain>
    </source>
</reference>
<name>A0A9W6L4B3_9PSEU</name>
<dbReference type="PANTHER" id="PTHR30137">
    <property type="entry name" value="LUCIFERASE-LIKE MONOOXYGENASE"/>
    <property type="match status" value="1"/>
</dbReference>
<reference evidence="4" key="2">
    <citation type="submission" date="2023-01" db="EMBL/GenBank/DDBJ databases">
        <authorList>
            <person name="Sun Q."/>
            <person name="Evtushenko L."/>
        </authorList>
    </citation>
    <scope>NUCLEOTIDE SEQUENCE</scope>
    <source>
        <strain evidence="4">VKM Ac-1069</strain>
    </source>
</reference>
<dbReference type="Gene3D" id="3.20.20.30">
    <property type="entry name" value="Luciferase-like domain"/>
    <property type="match status" value="1"/>
</dbReference>
<accession>A0A9W6L4B3</accession>
<organism evidence="4 5">
    <name type="scientific">Pseudonocardia halophobica</name>
    <dbReference type="NCBI Taxonomy" id="29401"/>
    <lineage>
        <taxon>Bacteria</taxon>
        <taxon>Bacillati</taxon>
        <taxon>Actinomycetota</taxon>
        <taxon>Actinomycetes</taxon>
        <taxon>Pseudonocardiales</taxon>
        <taxon>Pseudonocardiaceae</taxon>
        <taxon>Pseudonocardia</taxon>
    </lineage>
</organism>
<dbReference type="InterPro" id="IPR050766">
    <property type="entry name" value="Bact_Lucif_Oxidored"/>
</dbReference>
<dbReference type="GO" id="GO:0005829">
    <property type="term" value="C:cytosol"/>
    <property type="evidence" value="ECO:0007669"/>
    <property type="project" value="TreeGrafter"/>
</dbReference>
<dbReference type="SUPFAM" id="SSF51679">
    <property type="entry name" value="Bacterial luciferase-like"/>
    <property type="match status" value="1"/>
</dbReference>
<evidence type="ECO:0000313" key="4">
    <source>
        <dbReference type="EMBL" id="GLL12660.1"/>
    </source>
</evidence>
<keyword evidence="2" id="KW-0503">Monooxygenase</keyword>
<evidence type="ECO:0000256" key="1">
    <source>
        <dbReference type="ARBA" id="ARBA00023002"/>
    </source>
</evidence>
<dbReference type="AlphaFoldDB" id="A0A9W6L4B3"/>
<dbReference type="GO" id="GO:0016705">
    <property type="term" value="F:oxidoreductase activity, acting on paired donors, with incorporation or reduction of molecular oxygen"/>
    <property type="evidence" value="ECO:0007669"/>
    <property type="project" value="InterPro"/>
</dbReference>
<dbReference type="Pfam" id="PF00296">
    <property type="entry name" value="Bac_luciferase"/>
    <property type="match status" value="1"/>
</dbReference>